<feature type="region of interest" description="Disordered" evidence="1">
    <location>
        <begin position="580"/>
        <end position="757"/>
    </location>
</feature>
<feature type="compositionally biased region" description="Basic and acidic residues" evidence="1">
    <location>
        <begin position="674"/>
        <end position="685"/>
    </location>
</feature>
<dbReference type="PANTHER" id="PTHR12162">
    <property type="entry name" value="NIBRIN-RELATED"/>
    <property type="match status" value="1"/>
</dbReference>
<dbReference type="InterPro" id="IPR040227">
    <property type="entry name" value="Nibrin-rel"/>
</dbReference>
<feature type="compositionally biased region" description="Low complexity" evidence="1">
    <location>
        <begin position="927"/>
        <end position="960"/>
    </location>
</feature>
<dbReference type="GO" id="GO:0030870">
    <property type="term" value="C:Mre11 complex"/>
    <property type="evidence" value="ECO:0007669"/>
    <property type="project" value="InterPro"/>
</dbReference>
<dbReference type="Proteomes" id="UP000313359">
    <property type="component" value="Unassembled WGS sequence"/>
</dbReference>
<feature type="compositionally biased region" description="Acidic residues" evidence="1">
    <location>
        <begin position="660"/>
        <end position="673"/>
    </location>
</feature>
<protein>
    <recommendedName>
        <fullName evidence="4">FHA domain-containing protein</fullName>
    </recommendedName>
</protein>
<dbReference type="GO" id="GO:0000724">
    <property type="term" value="P:double-strand break repair via homologous recombination"/>
    <property type="evidence" value="ECO:0007669"/>
    <property type="project" value="TreeGrafter"/>
</dbReference>
<feature type="compositionally biased region" description="Basic and acidic residues" evidence="1">
    <location>
        <begin position="9"/>
        <end position="21"/>
    </location>
</feature>
<dbReference type="GO" id="GO:0003684">
    <property type="term" value="F:damaged DNA binding"/>
    <property type="evidence" value="ECO:0007669"/>
    <property type="project" value="TreeGrafter"/>
</dbReference>
<sequence>MWIISGPFDADHSEHQAPEKSKLLKTGRKYGLGRREQPLQIKNKAISKTHALFVIADCTDEQAADPSFAPTLTFHNTTNRSRPIERPSQAHPRIVCQPSEALVLVHGDIIHLSATIYVKIRWEEVCCYAAETKALPRESITECASLGIHLVPTLHPSVTHHLISKYDVTAPIATSLVAVATLVKPEWLAAVLSSGNTEKGELSSLEEHFVLPPTNKFRPSFQPSLPSRLKKYDLWEPNEERAGMFRGRRFIFVGEKGAEAPTVLKDLVKRAEGDYECLAVEKAREGLKQVLAKGNARGATLVLIAQQDGMAAAIGKDKWAGFVEEARNFELKFIPPGKIVEAVVYADVSYVDCSVNAEDVQEQSVLPDVIPNTMDDEPSVVQTNAPAPLPEPEAEPAPASQPAPKRRLTRRATFRASSRAPSPPPAVAQEPISEEPAAPAAVEEAPAPKPPSTRRTLVRRARAKVAADDSVDLDNSARVSVEPESSENARMRAESIVPPTPVKPSRLKRRVGTQAQSAGSQVFPPSSEDVFVSEAQEPDYKRYKPLFDSYDPDKIAQMHPEEYGSQQVVPVSGVESVTQFEPSASASVTFAPDTEGTGRTGMGTTSRTRTTVRSGMSGALGSLGPLMEEEEESTMGSGPGTGGVTQSQTQSRGTKRKTQEDEDGDEEMGDDDADVRPRTKRKTGDEGAQSSSETQRKPQPQKPVSQIVTRVDMAQSHVHVKPRPPTKKEKEKEKAGPDRDDAFLKAVATTKRGKKTEDSFDREFNNLRISKPDLERDGQEEQWKVLDDFGDDGDMRGNFMVVVEMPLYRNPGAETRDHLRRGEGRVEWQGRPDFKKFKRKNAGEMRQPVELVVEENNDLGIGSQYWKGASQAAPSQSQSQPQSQPKSSTTLKSTQRSTKVRPTLISDESDEDEPVVKPSAKGKGKAPAKSQSSKPPSTKPPSTQSRSSTRTTRGKGSQRQPLFIDSDIEEQDEQDEDFQMGMGSDDEDEFGKDDEDGEDEPVATMKSATVRGTQTSAKGRATAGRKKAPAIVVDDDSDDGATFKAIGSRTRSRR</sequence>
<dbReference type="PANTHER" id="PTHR12162:SF0">
    <property type="entry name" value="NIBRIN"/>
    <property type="match status" value="1"/>
</dbReference>
<dbReference type="STRING" id="1328759.A0A5C2S587"/>
<evidence type="ECO:0008006" key="4">
    <source>
        <dbReference type="Google" id="ProtNLM"/>
    </source>
</evidence>
<name>A0A5C2S587_9APHY</name>
<feature type="region of interest" description="Disordered" evidence="1">
    <location>
        <begin position="1"/>
        <end position="21"/>
    </location>
</feature>
<proteinExistence type="predicted"/>
<evidence type="ECO:0000313" key="2">
    <source>
        <dbReference type="EMBL" id="RPD58318.1"/>
    </source>
</evidence>
<feature type="compositionally biased region" description="Low complexity" evidence="1">
    <location>
        <begin position="869"/>
        <end position="888"/>
    </location>
</feature>
<reference evidence="2" key="1">
    <citation type="journal article" date="2018" name="Genome Biol. Evol.">
        <title>Genomics and development of Lentinus tigrinus, a white-rot wood-decaying mushroom with dimorphic fruiting bodies.</title>
        <authorList>
            <person name="Wu B."/>
            <person name="Xu Z."/>
            <person name="Knudson A."/>
            <person name="Carlson A."/>
            <person name="Chen N."/>
            <person name="Kovaka S."/>
            <person name="LaButti K."/>
            <person name="Lipzen A."/>
            <person name="Pennachio C."/>
            <person name="Riley R."/>
            <person name="Schakwitz W."/>
            <person name="Umezawa K."/>
            <person name="Ohm R.A."/>
            <person name="Grigoriev I.V."/>
            <person name="Nagy L.G."/>
            <person name="Gibbons J."/>
            <person name="Hibbett D."/>
        </authorList>
    </citation>
    <scope>NUCLEOTIDE SEQUENCE [LARGE SCALE GENOMIC DNA]</scope>
    <source>
        <strain evidence="2">ALCF2SS1-6</strain>
    </source>
</reference>
<feature type="compositionally biased region" description="Low complexity" evidence="1">
    <location>
        <begin position="602"/>
        <end position="626"/>
    </location>
</feature>
<evidence type="ECO:0000313" key="3">
    <source>
        <dbReference type="Proteomes" id="UP000313359"/>
    </source>
</evidence>
<evidence type="ECO:0000256" key="1">
    <source>
        <dbReference type="SAM" id="MobiDB-lite"/>
    </source>
</evidence>
<feature type="compositionally biased region" description="Basic and acidic residues" evidence="1">
    <location>
        <begin position="726"/>
        <end position="743"/>
    </location>
</feature>
<feature type="compositionally biased region" description="Polar residues" evidence="1">
    <location>
        <begin position="513"/>
        <end position="524"/>
    </location>
</feature>
<dbReference type="EMBL" id="ML122276">
    <property type="protein sequence ID" value="RPD58318.1"/>
    <property type="molecule type" value="Genomic_DNA"/>
</dbReference>
<feature type="region of interest" description="Disordered" evidence="1">
    <location>
        <begin position="368"/>
        <end position="528"/>
    </location>
</feature>
<keyword evidence="3" id="KW-1185">Reference proteome</keyword>
<accession>A0A5C2S587</accession>
<feature type="compositionally biased region" description="Polar residues" evidence="1">
    <location>
        <begin position="1006"/>
        <end position="1016"/>
    </location>
</feature>
<feature type="region of interest" description="Disordered" evidence="1">
    <location>
        <begin position="863"/>
        <end position="1054"/>
    </location>
</feature>
<dbReference type="GO" id="GO:0007095">
    <property type="term" value="P:mitotic G2 DNA damage checkpoint signaling"/>
    <property type="evidence" value="ECO:0007669"/>
    <property type="project" value="InterPro"/>
</dbReference>
<feature type="compositionally biased region" description="Basic residues" evidence="1">
    <location>
        <begin position="404"/>
        <end position="413"/>
    </location>
</feature>
<feature type="compositionally biased region" description="Low complexity" evidence="1">
    <location>
        <begin position="427"/>
        <end position="445"/>
    </location>
</feature>
<dbReference type="AlphaFoldDB" id="A0A5C2S587"/>
<gene>
    <name evidence="2" type="ORF">L227DRAFT_594452</name>
</gene>
<organism evidence="2 3">
    <name type="scientific">Lentinus tigrinus ALCF2SS1-6</name>
    <dbReference type="NCBI Taxonomy" id="1328759"/>
    <lineage>
        <taxon>Eukaryota</taxon>
        <taxon>Fungi</taxon>
        <taxon>Dikarya</taxon>
        <taxon>Basidiomycota</taxon>
        <taxon>Agaricomycotina</taxon>
        <taxon>Agaricomycetes</taxon>
        <taxon>Polyporales</taxon>
        <taxon>Polyporaceae</taxon>
        <taxon>Lentinus</taxon>
    </lineage>
</organism>
<feature type="compositionally biased region" description="Acidic residues" evidence="1">
    <location>
        <begin position="966"/>
        <end position="1001"/>
    </location>
</feature>
<dbReference type="OrthoDB" id="552194at2759"/>